<feature type="region of interest" description="Disordered" evidence="1">
    <location>
        <begin position="1"/>
        <end position="34"/>
    </location>
</feature>
<dbReference type="RefSeq" id="XP_007604368.1">
    <property type="nucleotide sequence ID" value="XM_007604306.1"/>
</dbReference>
<dbReference type="Proteomes" id="UP000011082">
    <property type="component" value="Unassembled WGS sequence"/>
</dbReference>
<dbReference type="VEuPathDB" id="MicrosporidiaDB:VICG_00921"/>
<dbReference type="AlphaFoldDB" id="L2GP24"/>
<keyword evidence="3" id="KW-1185">Reference proteome</keyword>
<dbReference type="InParanoid" id="L2GP24"/>
<accession>L2GP24</accession>
<protein>
    <submittedName>
        <fullName evidence="2">Uncharacterized protein</fullName>
    </submittedName>
</protein>
<evidence type="ECO:0000256" key="1">
    <source>
        <dbReference type="SAM" id="MobiDB-lite"/>
    </source>
</evidence>
<proteinExistence type="predicted"/>
<dbReference type="EMBL" id="JH370135">
    <property type="protein sequence ID" value="ELA42072.1"/>
    <property type="molecule type" value="Genomic_DNA"/>
</dbReference>
<evidence type="ECO:0000313" key="2">
    <source>
        <dbReference type="EMBL" id="ELA42072.1"/>
    </source>
</evidence>
<feature type="compositionally biased region" description="Basic and acidic residues" evidence="1">
    <location>
        <begin position="11"/>
        <end position="26"/>
    </location>
</feature>
<evidence type="ECO:0000313" key="3">
    <source>
        <dbReference type="Proteomes" id="UP000011082"/>
    </source>
</evidence>
<dbReference type="GeneID" id="19881633"/>
<reference evidence="3" key="1">
    <citation type="submission" date="2011-05" db="EMBL/GenBank/DDBJ databases">
        <title>The genome sequence of Vittaforma corneae strain ATCC 50505.</title>
        <authorList>
            <consortium name="The Broad Institute Genome Sequencing Platform"/>
            <person name="Cuomo C."/>
            <person name="Didier E."/>
            <person name="Bowers L."/>
            <person name="Young S.K."/>
            <person name="Zeng Q."/>
            <person name="Gargeya S."/>
            <person name="Fitzgerald M."/>
            <person name="Haas B."/>
            <person name="Abouelleil A."/>
            <person name="Alvarado L."/>
            <person name="Arachchi H.M."/>
            <person name="Berlin A."/>
            <person name="Chapman S.B."/>
            <person name="Gearin G."/>
            <person name="Goldberg J."/>
            <person name="Griggs A."/>
            <person name="Gujja S."/>
            <person name="Hansen M."/>
            <person name="Heiman D."/>
            <person name="Howarth C."/>
            <person name="Larimer J."/>
            <person name="Lui A."/>
            <person name="MacDonald P.J.P."/>
            <person name="McCowen C."/>
            <person name="Montmayeur A."/>
            <person name="Murphy C."/>
            <person name="Neiman D."/>
            <person name="Pearson M."/>
            <person name="Priest M."/>
            <person name="Roberts A."/>
            <person name="Saif S."/>
            <person name="Shea T."/>
            <person name="Sisk P."/>
            <person name="Stolte C."/>
            <person name="Sykes S."/>
            <person name="Wortman J."/>
            <person name="Nusbaum C."/>
            <person name="Birren B."/>
        </authorList>
    </citation>
    <scope>NUCLEOTIDE SEQUENCE [LARGE SCALE GENOMIC DNA]</scope>
    <source>
        <strain evidence="3">ATCC 50505</strain>
    </source>
</reference>
<dbReference type="OrthoDB" id="2196219at2759"/>
<organism evidence="2 3">
    <name type="scientific">Vittaforma corneae (strain ATCC 50505)</name>
    <name type="common">Microsporidian parasite</name>
    <name type="synonym">Nosema corneum</name>
    <dbReference type="NCBI Taxonomy" id="993615"/>
    <lineage>
        <taxon>Eukaryota</taxon>
        <taxon>Fungi</taxon>
        <taxon>Fungi incertae sedis</taxon>
        <taxon>Microsporidia</taxon>
        <taxon>Nosematidae</taxon>
        <taxon>Vittaforma</taxon>
    </lineage>
</organism>
<sequence length="124" mass="14216">MLDEQSLSNHPDVERSQNPEITKEQAETPSVKRGRFHIENAKTEVFSSIKKGRFSIYHSEASLENKLIFEIIERQSEQIDIMFDMINSMSGNEKLFHKEFMASSAAVCEKIERLRSLFGNFGSG</sequence>
<dbReference type="HOGENOM" id="CLU_2005674_0_0_1"/>
<gene>
    <name evidence="2" type="ORF">VICG_00921</name>
</gene>
<name>L2GP24_VITCO</name>